<evidence type="ECO:0000313" key="6">
    <source>
        <dbReference type="EMBL" id="QFR24418.1"/>
    </source>
</evidence>
<dbReference type="RefSeq" id="WP_056990078.1">
    <property type="nucleotide sequence ID" value="NZ_CAUFDJ010000003.1"/>
</dbReference>
<dbReference type="EMBL" id="CP045143">
    <property type="protein sequence ID" value="QFR24045.1"/>
    <property type="molecule type" value="Genomic_DNA"/>
</dbReference>
<protein>
    <submittedName>
        <fullName evidence="2">Uncharacterized protein</fullName>
    </submittedName>
</protein>
<organism evidence="2 8">
    <name type="scientific">Schleiferilactobacillus harbinensis</name>
    <dbReference type="NCBI Taxonomy" id="304207"/>
    <lineage>
        <taxon>Bacteria</taxon>
        <taxon>Bacillati</taxon>
        <taxon>Bacillota</taxon>
        <taxon>Bacilli</taxon>
        <taxon>Lactobacillales</taxon>
        <taxon>Lactobacillaceae</taxon>
        <taxon>Schleiferilactobacillus</taxon>
    </lineage>
</organism>
<gene>
    <name evidence="2" type="ORF">D1010_00870</name>
    <name evidence="3" type="ORF">D1010_08595</name>
    <name evidence="4" type="ORF">D1010_09410</name>
    <name evidence="5" type="ORF">D1010_11930</name>
    <name evidence="6" type="ORF">D1010_14135</name>
    <name evidence="7" type="ORF">D1010_14590</name>
    <name evidence="1" type="ORF">PS435_15510</name>
</gene>
<reference evidence="2 8" key="1">
    <citation type="submission" date="2019-10" db="EMBL/GenBank/DDBJ databases">
        <title>The completed genome of Lactobacillus harbinensis M1.</title>
        <authorList>
            <person name="Zheng Y."/>
        </authorList>
    </citation>
    <scope>NUCLEOTIDE SEQUENCE [LARGE SCALE GENOMIC DNA]</scope>
    <source>
        <strain evidence="2 8">M1</strain>
    </source>
</reference>
<dbReference type="EMBL" id="CP045143">
    <property type="protein sequence ID" value="QFR23455.1"/>
    <property type="molecule type" value="Genomic_DNA"/>
</dbReference>
<evidence type="ECO:0000313" key="7">
    <source>
        <dbReference type="EMBL" id="QFR24501.1"/>
    </source>
</evidence>
<accession>A0A5P2U468</accession>
<dbReference type="EMBL" id="JAQSGK010000101">
    <property type="protein sequence ID" value="MEE6717245.1"/>
    <property type="molecule type" value="Genomic_DNA"/>
</dbReference>
<dbReference type="KEGG" id="lhb:D1010_00870"/>
<evidence type="ECO:0000313" key="2">
    <source>
        <dbReference type="EMBL" id="QFR22110.1"/>
    </source>
</evidence>
<evidence type="ECO:0000313" key="5">
    <source>
        <dbReference type="EMBL" id="QFR24045.1"/>
    </source>
</evidence>
<dbReference type="Proteomes" id="UP000326779">
    <property type="component" value="Chromosome"/>
</dbReference>
<evidence type="ECO:0000313" key="4">
    <source>
        <dbReference type="EMBL" id="QFR23607.1"/>
    </source>
</evidence>
<proteinExistence type="predicted"/>
<evidence type="ECO:0000313" key="3">
    <source>
        <dbReference type="EMBL" id="QFR23455.1"/>
    </source>
</evidence>
<dbReference type="KEGG" id="lhb:D1010_11930"/>
<dbReference type="EMBL" id="CP045143">
    <property type="protein sequence ID" value="QFR22110.1"/>
    <property type="molecule type" value="Genomic_DNA"/>
</dbReference>
<dbReference type="EMBL" id="CP045143">
    <property type="protein sequence ID" value="QFR24501.1"/>
    <property type="molecule type" value="Genomic_DNA"/>
</dbReference>
<evidence type="ECO:0000313" key="9">
    <source>
        <dbReference type="Proteomes" id="UP001330016"/>
    </source>
</evidence>
<dbReference type="EMBL" id="CP045143">
    <property type="protein sequence ID" value="QFR24418.1"/>
    <property type="molecule type" value="Genomic_DNA"/>
</dbReference>
<dbReference type="KEGG" id="lhb:D1010_09410"/>
<dbReference type="Proteomes" id="UP001330016">
    <property type="component" value="Unassembled WGS sequence"/>
</dbReference>
<dbReference type="EMBL" id="CP045143">
    <property type="protein sequence ID" value="QFR23607.1"/>
    <property type="molecule type" value="Genomic_DNA"/>
</dbReference>
<name>A0A5P2U468_9LACO</name>
<dbReference type="GeneID" id="78511373"/>
<dbReference type="KEGG" id="lhb:D1010_14135"/>
<dbReference type="AlphaFoldDB" id="A0A5P2U468"/>
<reference evidence="1 9" key="2">
    <citation type="submission" date="2023-02" db="EMBL/GenBank/DDBJ databases">
        <title>The predominant lactic acid bacteria and yeasts involved in the spontaneous fermentation of millet during the production of the traditional porridge Hausa koko in Ghana.</title>
        <authorList>
            <person name="Atter A."/>
            <person name="Diaz M."/>
        </authorList>
    </citation>
    <scope>NUCLEOTIDE SEQUENCE [LARGE SCALE GENOMIC DNA]</scope>
    <source>
        <strain evidence="1 9">FI11640</strain>
    </source>
</reference>
<dbReference type="KEGG" id="lhb:D1010_08595"/>
<dbReference type="KEGG" id="lhb:D1010_14590"/>
<keyword evidence="9" id="KW-1185">Reference proteome</keyword>
<evidence type="ECO:0000313" key="1">
    <source>
        <dbReference type="EMBL" id="MEE6717245.1"/>
    </source>
</evidence>
<evidence type="ECO:0000313" key="8">
    <source>
        <dbReference type="Proteomes" id="UP000326779"/>
    </source>
</evidence>
<sequence length="101" mass="11899">MIREGQFYQAWDQITGFDIYRDEPREEIIFDAGDVFQVYDHSLLYDEESDSIVDLVFVVTPTRTRFQIYTENVIAKAKRISMGTYEMALNRYPTIPEGPFD</sequence>